<dbReference type="EMBL" id="JAAAIL010000339">
    <property type="protein sequence ID" value="KAG0276760.1"/>
    <property type="molecule type" value="Genomic_DNA"/>
</dbReference>
<evidence type="ECO:0000313" key="2">
    <source>
        <dbReference type="EMBL" id="KAG0276760.1"/>
    </source>
</evidence>
<dbReference type="AlphaFoldDB" id="A0AAD4H717"/>
<organism evidence="2 3">
    <name type="scientific">Linnemannia exigua</name>
    <dbReference type="NCBI Taxonomy" id="604196"/>
    <lineage>
        <taxon>Eukaryota</taxon>
        <taxon>Fungi</taxon>
        <taxon>Fungi incertae sedis</taxon>
        <taxon>Mucoromycota</taxon>
        <taxon>Mortierellomycotina</taxon>
        <taxon>Mortierellomycetes</taxon>
        <taxon>Mortierellales</taxon>
        <taxon>Mortierellaceae</taxon>
        <taxon>Linnemannia</taxon>
    </lineage>
</organism>
<sequence>MARRQSCSDLPPTSIIIPPYSRTSSPPFVSKVSSHSRSASTDMRSSVKSRLLRNWIGHSGQQEYKVLERSLARFHQKDRYRIDVLKTSLLPWLRKDQPGLDSLSETSLRTGRQLIMQWWTTLLAVLPDAHYTDRCHYFECIIALMTRKEFDEFDRLEDMISKPTTPSTVRTFLDGSVTEHNSSSTSVSSSTTLGSGYPFSDSGAFWSSFHQYRKMLTQSLQYAIERLNQKGVYSNVITFCAKILALCFFKLPGVAFGLLHALPASRSYISRMAKAMDLVGENCGMPQIMTFFPEHLAPICFTGTGSWWREFENQKRRNAAGDSVPPMEMFGNWVRRWQSDDSELFFTFYRHYHHCLSQYLEAPLQRIQAGGWATSAITPKVYAGAPGYLYFSAFFLTKIEGLVHRQIHPVTTIVQFEPNAANGNGAAERDRAMASVATGEFPGTGAPPSVKANGDGKGGSNGGSTTGKPDVLERASRRSVETIVAIMEDHGNIYGAMLDIWIKAVVTKTSVYDVESVFCLLDFLDMLVAELESRESIRLYDSELSTVPLNTGPNIIFVPIHVQFILSTLHLLLTGSDHTVTLMRTTSFIYQNFSLLTGTVQTLEQLTLGTLLCPDVFEKCFLHWARNVRLYYMRLLVWRVARIGGGVGVLPGFRAWTPSSSSARSCMQDGGVPMGGMMGSNVACATDDSIKKKAKDTSPPARGSVVESPLSLIVRNIFEVMESRIDMVKRQYLGELSDVMSMRISDKECESLTGDPTPSLLGLEDSRTSISSTIGDSPLQAGSSPPRRRSLSDGVMYNQQHEDEATQERARSFYQLQAHQIYLTHQKLTASSDNSIKEKDRTKKSTSRSSLLSRKFRRLSRPDSSPGSFQEGGGGLYDPSIVSLVNGGQSSPGGSSKRSSTGSSTLTAGSLFRWMFMGGQNSGSSSKLSNSGGGGGGSGNDGGSNGSGDRSPYSSQSLASQSSTSSLSSLTFYQEQQQQQYNAGDVYRHRGNGTSYSRPPTGSFLRYGMQSRKYPDHLTTYAGRALPEHNAVLNEYVDWLAQCHAYGIKSKIGYQQQGNGNGVGGTTGQGAGQPGGVPGLGLGVNGGAPGGGMAGGCGVVSGDFSVFSLSLGKVVDASTVSGHHHDEWISPGMAQMMILRFPGLVVEWPKFWNNSREASGPPPGPITTLSAMAVVNNPLLSLGKGNTGGVGVGVSAGAGGPFGGASINGASINYASGNGPSSLRHQQQAQTHHQQQMHLWSRNAVAAATAAAAAAAVAGPSGATVT</sequence>
<evidence type="ECO:0000256" key="1">
    <source>
        <dbReference type="SAM" id="MobiDB-lite"/>
    </source>
</evidence>
<feature type="compositionally biased region" description="Low complexity" evidence="1">
    <location>
        <begin position="921"/>
        <end position="930"/>
    </location>
</feature>
<gene>
    <name evidence="2" type="ORF">BGZ95_007061</name>
</gene>
<protein>
    <recommendedName>
        <fullName evidence="4">DUF1765-domain-containing protein</fullName>
    </recommendedName>
</protein>
<comment type="caution">
    <text evidence="2">The sequence shown here is derived from an EMBL/GenBank/DDBJ whole genome shotgun (WGS) entry which is preliminary data.</text>
</comment>
<dbReference type="InterPro" id="IPR013887">
    <property type="entry name" value="UPF0592"/>
</dbReference>
<evidence type="ECO:0008006" key="4">
    <source>
        <dbReference type="Google" id="ProtNLM"/>
    </source>
</evidence>
<feature type="compositionally biased region" description="Low complexity" evidence="1">
    <location>
        <begin position="887"/>
        <end position="905"/>
    </location>
</feature>
<evidence type="ECO:0000313" key="3">
    <source>
        <dbReference type="Proteomes" id="UP001194580"/>
    </source>
</evidence>
<feature type="region of interest" description="Disordered" evidence="1">
    <location>
        <begin position="1"/>
        <end position="45"/>
    </location>
</feature>
<feature type="region of interest" description="Disordered" evidence="1">
    <location>
        <begin position="769"/>
        <end position="792"/>
    </location>
</feature>
<reference evidence="2" key="1">
    <citation type="journal article" date="2020" name="Fungal Divers.">
        <title>Resolving the Mortierellaceae phylogeny through synthesis of multi-gene phylogenetics and phylogenomics.</title>
        <authorList>
            <person name="Vandepol N."/>
            <person name="Liber J."/>
            <person name="Desiro A."/>
            <person name="Na H."/>
            <person name="Kennedy M."/>
            <person name="Barry K."/>
            <person name="Grigoriev I.V."/>
            <person name="Miller A.N."/>
            <person name="O'Donnell K."/>
            <person name="Stajich J.E."/>
            <person name="Bonito G."/>
        </authorList>
    </citation>
    <scope>NUCLEOTIDE SEQUENCE</scope>
    <source>
        <strain evidence="2">NRRL 28262</strain>
    </source>
</reference>
<accession>A0AAD4H717</accession>
<feature type="region of interest" description="Disordered" evidence="1">
    <location>
        <begin position="833"/>
        <end position="905"/>
    </location>
</feature>
<feature type="region of interest" description="Disordered" evidence="1">
    <location>
        <begin position="921"/>
        <end position="960"/>
    </location>
</feature>
<dbReference type="Pfam" id="PF08578">
    <property type="entry name" value="DUF1765"/>
    <property type="match status" value="1"/>
</dbReference>
<feature type="compositionally biased region" description="Polar residues" evidence="1">
    <location>
        <begin position="769"/>
        <end position="783"/>
    </location>
</feature>
<dbReference type="PANTHER" id="PTHR37988:SF1">
    <property type="entry name" value="UPF0592 MEMBRANE PROTEIN C7D4.03C"/>
    <property type="match status" value="1"/>
</dbReference>
<keyword evidence="3" id="KW-1185">Reference proteome</keyword>
<feature type="compositionally biased region" description="Gly residues" evidence="1">
    <location>
        <begin position="455"/>
        <end position="465"/>
    </location>
</feature>
<dbReference type="PANTHER" id="PTHR37988">
    <property type="entry name" value="UPF0592 MEMBRANE PROTEIN C7D4.03C"/>
    <property type="match status" value="1"/>
</dbReference>
<name>A0AAD4H717_9FUNG</name>
<feature type="compositionally biased region" description="Gly residues" evidence="1">
    <location>
        <begin position="931"/>
        <end position="946"/>
    </location>
</feature>
<dbReference type="Proteomes" id="UP001194580">
    <property type="component" value="Unassembled WGS sequence"/>
</dbReference>
<feature type="compositionally biased region" description="Low complexity" evidence="1">
    <location>
        <begin position="30"/>
        <end position="40"/>
    </location>
</feature>
<proteinExistence type="predicted"/>
<feature type="region of interest" description="Disordered" evidence="1">
    <location>
        <begin position="438"/>
        <end position="474"/>
    </location>
</feature>